<dbReference type="InterPro" id="IPR056690">
    <property type="entry name" value="DUF7788"/>
</dbReference>
<dbReference type="GeneID" id="8441845"/>
<keyword evidence="5" id="KW-1185">Reference proteome</keyword>
<dbReference type="InterPro" id="IPR058580">
    <property type="entry name" value="DUF2828"/>
</dbReference>
<evidence type="ECO:0000259" key="3">
    <source>
        <dbReference type="Pfam" id="PF25043"/>
    </source>
</evidence>
<dbReference type="PANTHER" id="PTHR31373:SF27">
    <property type="entry name" value="TROVE DOMAIN-CONTAINING PROTEIN"/>
    <property type="match status" value="1"/>
</dbReference>
<dbReference type="HOGENOM" id="CLU_011744_0_0_1"/>
<dbReference type="InterPro" id="IPR036465">
    <property type="entry name" value="vWFA_dom_sf"/>
</dbReference>
<evidence type="ECO:0000313" key="5">
    <source>
        <dbReference type="Proteomes" id="UP000002058"/>
    </source>
</evidence>
<gene>
    <name evidence="4" type="ORF">UREG_06168</name>
</gene>
<dbReference type="PANTHER" id="PTHR31373">
    <property type="entry name" value="OS06G0652100 PROTEIN"/>
    <property type="match status" value="1"/>
</dbReference>
<dbReference type="InterPro" id="IPR011205">
    <property type="entry name" value="UCP015417_vWA"/>
</dbReference>
<dbReference type="OrthoDB" id="1149618at2759"/>
<dbReference type="EMBL" id="CH476618">
    <property type="protein sequence ID" value="EEP81303.1"/>
    <property type="molecule type" value="Genomic_DNA"/>
</dbReference>
<dbReference type="AlphaFoldDB" id="C4JWZ5"/>
<dbReference type="PIRSF" id="PIRSF015417">
    <property type="entry name" value="T31B5_30_vWA"/>
    <property type="match status" value="1"/>
</dbReference>
<dbReference type="InParanoid" id="C4JWZ5"/>
<proteinExistence type="predicted"/>
<dbReference type="Proteomes" id="UP000002058">
    <property type="component" value="Unassembled WGS sequence"/>
</dbReference>
<dbReference type="Pfam" id="PF25043">
    <property type="entry name" value="DUF7788"/>
    <property type="match status" value="1"/>
</dbReference>
<dbReference type="SUPFAM" id="SSF53300">
    <property type="entry name" value="vWA-like"/>
    <property type="match status" value="1"/>
</dbReference>
<dbReference type="Pfam" id="PF11443">
    <property type="entry name" value="DUF2828"/>
    <property type="match status" value="1"/>
</dbReference>
<organism evidence="4 5">
    <name type="scientific">Uncinocarpus reesii (strain UAMH 1704)</name>
    <dbReference type="NCBI Taxonomy" id="336963"/>
    <lineage>
        <taxon>Eukaryota</taxon>
        <taxon>Fungi</taxon>
        <taxon>Dikarya</taxon>
        <taxon>Ascomycota</taxon>
        <taxon>Pezizomycotina</taxon>
        <taxon>Eurotiomycetes</taxon>
        <taxon>Eurotiomycetidae</taxon>
        <taxon>Onygenales</taxon>
        <taxon>Onygenaceae</taxon>
        <taxon>Uncinocarpus</taxon>
    </lineage>
</organism>
<name>C4JWZ5_UNCRE</name>
<dbReference type="OMA" id="HGVSHGY"/>
<protein>
    <recommendedName>
        <fullName evidence="6">TROVE domain-containing protein</fullName>
    </recommendedName>
</protein>
<feature type="compositionally biased region" description="Basic and acidic residues" evidence="1">
    <location>
        <begin position="270"/>
        <end position="280"/>
    </location>
</feature>
<feature type="region of interest" description="Disordered" evidence="1">
    <location>
        <begin position="270"/>
        <end position="328"/>
    </location>
</feature>
<evidence type="ECO:0000256" key="1">
    <source>
        <dbReference type="SAM" id="MobiDB-lite"/>
    </source>
</evidence>
<evidence type="ECO:0000313" key="4">
    <source>
        <dbReference type="EMBL" id="EEP81303.1"/>
    </source>
</evidence>
<feature type="domain" description="DUF7788" evidence="3">
    <location>
        <begin position="538"/>
        <end position="769"/>
    </location>
</feature>
<dbReference type="VEuPathDB" id="FungiDB:UREG_06168"/>
<evidence type="ECO:0008006" key="6">
    <source>
        <dbReference type="Google" id="ProtNLM"/>
    </source>
</evidence>
<evidence type="ECO:0000259" key="2">
    <source>
        <dbReference type="Pfam" id="PF11443"/>
    </source>
</evidence>
<feature type="compositionally biased region" description="Basic and acidic residues" evidence="1">
    <location>
        <begin position="287"/>
        <end position="323"/>
    </location>
</feature>
<feature type="domain" description="DUF2828" evidence="2">
    <location>
        <begin position="103"/>
        <end position="536"/>
    </location>
</feature>
<reference evidence="5" key="1">
    <citation type="journal article" date="2009" name="Genome Res.">
        <title>Comparative genomic analyses of the human fungal pathogens Coccidioides and their relatives.</title>
        <authorList>
            <person name="Sharpton T.J."/>
            <person name="Stajich J.E."/>
            <person name="Rounsley S.D."/>
            <person name="Gardner M.J."/>
            <person name="Wortman J.R."/>
            <person name="Jordar V.S."/>
            <person name="Maiti R."/>
            <person name="Kodira C.D."/>
            <person name="Neafsey D.E."/>
            <person name="Zeng Q."/>
            <person name="Hung C.-Y."/>
            <person name="McMahan C."/>
            <person name="Muszewska A."/>
            <person name="Grynberg M."/>
            <person name="Mandel M.A."/>
            <person name="Kellner E.M."/>
            <person name="Barker B.M."/>
            <person name="Galgiani J.N."/>
            <person name="Orbach M.J."/>
            <person name="Kirkland T.N."/>
            <person name="Cole G.T."/>
            <person name="Henn M.R."/>
            <person name="Birren B.W."/>
            <person name="Taylor J.W."/>
        </authorList>
    </citation>
    <scope>NUCLEOTIDE SEQUENCE [LARGE SCALE GENOMIC DNA]</scope>
    <source>
        <strain evidence="5">UAMH 1704</strain>
    </source>
</reference>
<dbReference type="KEGG" id="ure:UREG_06168"/>
<accession>C4JWZ5</accession>
<dbReference type="RefSeq" id="XP_002583201.1">
    <property type="nucleotide sequence ID" value="XM_002583155.1"/>
</dbReference>
<dbReference type="eggNOG" id="ENOG502QT1I">
    <property type="taxonomic scope" value="Eukaryota"/>
</dbReference>
<sequence length="781" mass="88072">MEPTSPVQQVAKNGCTMASSFPAFLPEDPALRLGPEEFEQYICKLLPTPAGSNPELHDMESSTDEYSSETTGNALADALHKLATLNENPQYLPQLAAINRTITENGGFTFASTESALLDLFHSLDGEWAPEVLTKKLKAAWKENPLLCLKIIWNTRSIHLGKGSRNKFYIAMGWLKEHHPRTLLINLQWLFRPVIEKNAKPSQDKEIATVEKTGAALDDYEVIHGVSHGYWKDLLNLLALSANGKLNMTNPRKVLEKSCYTKLDQSEKKYGKLRRGEERRKRSSTKARSEQPARLAASRERRIKSSLERDQRESRDAKELRRIKEQKRHQKIIDRLSNDPFHRALHLTVARLFAERLQKDMRLATGTKQQQSQVSLCGKWAPSVRKFHDNHTRIATTIAEILFPKEQICQPNDTREMYLKMAREQYRFGATSKLRNVLQCVECDISANTFSNIKYNRVPSLAMDQYKDLFLKKDTERFEQYLVDVANGKTSISGAVLMPGQLISQIKKDGLKSATEIVINLQWNALLQRIKDCGSLSSSIAICDVSGSMTDSSSMKRCNLMDIAMGLSLIISDITQPPFGGKIITFSEFPVILNIGGPHDSRTLREKVVALESSSFSLNTDFLKVFRLILELAVSNKVKPEDMVKRLFVFSDMEFDQANEPSSGWDTHHQIITKEFAAAGYEVPEVIYWNLSNDASRHTPVTQDMPGTALVGGNNQAMLKTFLMTGSVSANGEEEADTDSQMDEDWSLVDEKEKKKAKITPFSIMIKTIGHEAYDMLTVVD</sequence>